<dbReference type="InterPro" id="IPR051328">
    <property type="entry name" value="T7SS_ABC-Transporter"/>
</dbReference>
<keyword evidence="2 5" id="KW-0812">Transmembrane</keyword>
<dbReference type="PIRSF" id="PIRSF006648">
    <property type="entry name" value="DrrB"/>
    <property type="match status" value="1"/>
</dbReference>
<evidence type="ECO:0000313" key="7">
    <source>
        <dbReference type="EMBL" id="KPV47011.1"/>
    </source>
</evidence>
<evidence type="ECO:0000256" key="2">
    <source>
        <dbReference type="ARBA" id="ARBA00022692"/>
    </source>
</evidence>
<comment type="subcellular location">
    <subcellularLocation>
        <location evidence="1">Membrane</location>
        <topology evidence="1">Multi-pass membrane protein</topology>
    </subcellularLocation>
</comment>
<name>A0A0P9F551_9ARCH</name>
<dbReference type="AlphaFoldDB" id="A0A0P9F551"/>
<dbReference type="InterPro" id="IPR000412">
    <property type="entry name" value="ABC_2_transport"/>
</dbReference>
<dbReference type="PATRIC" id="fig|507754.4.peg.911"/>
<feature type="domain" description="ABC transmembrane type-2" evidence="6">
    <location>
        <begin position="20"/>
        <end position="263"/>
    </location>
</feature>
<comment type="caution">
    <text evidence="7">The sequence shown here is derived from an EMBL/GenBank/DDBJ whole genome shotgun (WGS) entry which is preliminary data.</text>
</comment>
<evidence type="ECO:0000256" key="5">
    <source>
        <dbReference type="SAM" id="Phobius"/>
    </source>
</evidence>
<dbReference type="Pfam" id="PF01061">
    <property type="entry name" value="ABC2_membrane"/>
    <property type="match status" value="1"/>
</dbReference>
<dbReference type="InterPro" id="IPR013525">
    <property type="entry name" value="ABC2_TM"/>
</dbReference>
<dbReference type="PROSITE" id="PS51012">
    <property type="entry name" value="ABC_TM2"/>
    <property type="match status" value="1"/>
</dbReference>
<sequence>MGGLIPLTIRDLKRWYRNPVSAIVGVIQPIFWIVLFGSAFDIAKFGVRSAFFFEGAPDYITYLMGGILTIIGLFTGMFSGVNIIWDRRLGILQRFLIAPINRSSIVFSRILSSVVRILVQVVILFVVGLLIPDGLKIAKGFDIMDAVILVAAVLMISFIFSSLFSIIAVRMTKMESVFGIVNLINLPLMFASYAMFPPDLMANWLSNVAKYNPISWSAQSVRLVIINGSLSASQAHSVLMYMTGLLVLSVFMLLLTYILSEREIRE</sequence>
<feature type="transmembrane region" description="Helical" evidence="5">
    <location>
        <begin position="106"/>
        <end position="131"/>
    </location>
</feature>
<dbReference type="EMBL" id="LJCQ01000147">
    <property type="protein sequence ID" value="KPV47011.1"/>
    <property type="molecule type" value="Genomic_DNA"/>
</dbReference>
<dbReference type="GO" id="GO:0140359">
    <property type="term" value="F:ABC-type transporter activity"/>
    <property type="evidence" value="ECO:0007669"/>
    <property type="project" value="InterPro"/>
</dbReference>
<dbReference type="RefSeq" id="WP_054964013.1">
    <property type="nucleotide sequence ID" value="NZ_LJCQ01000147.1"/>
</dbReference>
<feature type="transmembrane region" description="Helical" evidence="5">
    <location>
        <begin position="238"/>
        <end position="259"/>
    </location>
</feature>
<evidence type="ECO:0000259" key="6">
    <source>
        <dbReference type="PROSITE" id="PS51012"/>
    </source>
</evidence>
<organism evidence="7 8">
    <name type="scientific">Acidiplasma aeolicum</name>
    <dbReference type="NCBI Taxonomy" id="507754"/>
    <lineage>
        <taxon>Archaea</taxon>
        <taxon>Methanobacteriati</taxon>
        <taxon>Thermoplasmatota</taxon>
        <taxon>Thermoplasmata</taxon>
        <taxon>Thermoplasmatales</taxon>
        <taxon>Ferroplasmaceae</taxon>
        <taxon>Acidiplasma</taxon>
    </lineage>
</organism>
<keyword evidence="4 5" id="KW-0472">Membrane</keyword>
<feature type="transmembrane region" description="Helical" evidence="5">
    <location>
        <begin position="20"/>
        <end position="40"/>
    </location>
</feature>
<evidence type="ECO:0000256" key="3">
    <source>
        <dbReference type="ARBA" id="ARBA00022989"/>
    </source>
</evidence>
<proteinExistence type="predicted"/>
<reference evidence="7 8" key="1">
    <citation type="submission" date="2015-09" db="EMBL/GenBank/DDBJ databases">
        <title>Draft genome sequence of Acidiplasma aeolicum DSM 18409.</title>
        <authorList>
            <person name="Hemp J."/>
        </authorList>
    </citation>
    <scope>NUCLEOTIDE SEQUENCE [LARGE SCALE GENOMIC DNA]</scope>
    <source>
        <strain evidence="7 8">V</strain>
    </source>
</reference>
<dbReference type="PANTHER" id="PTHR43077:SF10">
    <property type="entry name" value="TRANSPORT PERMEASE PROTEIN"/>
    <property type="match status" value="1"/>
</dbReference>
<keyword evidence="3 5" id="KW-1133">Transmembrane helix</keyword>
<protein>
    <submittedName>
        <fullName evidence="7">ABC transporter permease</fullName>
    </submittedName>
</protein>
<accession>A0A0P9F551</accession>
<feature type="transmembrane region" description="Helical" evidence="5">
    <location>
        <begin position="176"/>
        <end position="196"/>
    </location>
</feature>
<feature type="transmembrane region" description="Helical" evidence="5">
    <location>
        <begin position="143"/>
        <end position="169"/>
    </location>
</feature>
<evidence type="ECO:0000256" key="4">
    <source>
        <dbReference type="ARBA" id="ARBA00023136"/>
    </source>
</evidence>
<evidence type="ECO:0000313" key="8">
    <source>
        <dbReference type="Proteomes" id="UP000050515"/>
    </source>
</evidence>
<evidence type="ECO:0000256" key="1">
    <source>
        <dbReference type="ARBA" id="ARBA00004141"/>
    </source>
</evidence>
<dbReference type="GO" id="GO:0043190">
    <property type="term" value="C:ATP-binding cassette (ABC) transporter complex"/>
    <property type="evidence" value="ECO:0007669"/>
    <property type="project" value="InterPro"/>
</dbReference>
<dbReference type="Proteomes" id="UP000050515">
    <property type="component" value="Unassembled WGS sequence"/>
</dbReference>
<dbReference type="InterPro" id="IPR047817">
    <property type="entry name" value="ABC2_TM_bact-type"/>
</dbReference>
<dbReference type="PANTHER" id="PTHR43077">
    <property type="entry name" value="TRANSPORT PERMEASE YVFS-RELATED"/>
    <property type="match status" value="1"/>
</dbReference>
<feature type="transmembrane region" description="Helical" evidence="5">
    <location>
        <begin position="60"/>
        <end position="85"/>
    </location>
</feature>
<gene>
    <name evidence="7" type="ORF">SE19_02885</name>
</gene>